<gene>
    <name evidence="2" type="ORF">TCIL3000_0_22090</name>
</gene>
<accession>F9WJ82</accession>
<dbReference type="Proteomes" id="UP000000702">
    <property type="component" value="Unassembled WGS sequence"/>
</dbReference>
<evidence type="ECO:0000256" key="1">
    <source>
        <dbReference type="SAM" id="MobiDB-lite"/>
    </source>
</evidence>
<comment type="caution">
    <text evidence="2">The sequence shown here is derived from an EMBL/GenBank/DDBJ whole genome shotgun (WGS) entry which is preliminary data.</text>
</comment>
<protein>
    <submittedName>
        <fullName evidence="2">Uncharacterized protein</fullName>
    </submittedName>
</protein>
<reference evidence="2 3" key="2">
    <citation type="journal article" date="2012" name="Proc. Natl. Acad. Sci. U.S.A.">
        <title>Antigenic diversity is generated by distinct evolutionary mechanisms in African trypanosome species.</title>
        <authorList>
            <person name="Jackson A.P."/>
            <person name="Berry A."/>
            <person name="Aslett M."/>
            <person name="Allison H.C."/>
            <person name="Burton P."/>
            <person name="Vavrova-Anderson J."/>
            <person name="Brown R."/>
            <person name="Browne H."/>
            <person name="Corton N."/>
            <person name="Hauser H."/>
            <person name="Gamble J."/>
            <person name="Gilderthorp R."/>
            <person name="Marcello L."/>
            <person name="McQuillan J."/>
            <person name="Otto T.D."/>
            <person name="Quail M.A."/>
            <person name="Sanders M.J."/>
            <person name="van Tonder A."/>
            <person name="Ginger M.L."/>
            <person name="Field M.C."/>
            <person name="Barry J.D."/>
            <person name="Hertz-Fowler C."/>
            <person name="Berriman M."/>
        </authorList>
    </citation>
    <scope>NUCLEOTIDE SEQUENCE [LARGE SCALE GENOMIC DNA]</scope>
    <source>
        <strain evidence="2 3">IL3000</strain>
    </source>
</reference>
<keyword evidence="3" id="KW-1185">Reference proteome</keyword>
<dbReference type="AlphaFoldDB" id="F9WJ82"/>
<reference evidence="3" key="1">
    <citation type="submission" date="2011-07" db="EMBL/GenBank/DDBJ databases">
        <title>Divergent evolution of antigenic variation in African trypanosomes.</title>
        <authorList>
            <person name="Jackson A.P."/>
            <person name="Berry A."/>
            <person name="Allison H.C."/>
            <person name="Burton P."/>
            <person name="Anderson J."/>
            <person name="Aslett M."/>
            <person name="Brown R."/>
            <person name="Corton N."/>
            <person name="Harris D."/>
            <person name="Hauser H."/>
            <person name="Gamble J."/>
            <person name="Gilderthorp R."/>
            <person name="McQuillan J."/>
            <person name="Quail M.A."/>
            <person name="Sanders M."/>
            <person name="Van Tonder A."/>
            <person name="Ginger M.L."/>
            <person name="Donelson J.E."/>
            <person name="Field M.C."/>
            <person name="Barry J.D."/>
            <person name="Berriman M."/>
            <person name="Hertz-Fowler C."/>
        </authorList>
    </citation>
    <scope>NUCLEOTIDE SEQUENCE [LARGE SCALE GENOMIC DNA]</scope>
    <source>
        <strain evidence="3">IL3000</strain>
    </source>
</reference>
<dbReference type="EMBL" id="CAEQ01002695">
    <property type="protein sequence ID" value="CCD17386.1"/>
    <property type="molecule type" value="Genomic_DNA"/>
</dbReference>
<feature type="region of interest" description="Disordered" evidence="1">
    <location>
        <begin position="1"/>
        <end position="29"/>
    </location>
</feature>
<name>F9WJ82_TRYCI</name>
<evidence type="ECO:0000313" key="2">
    <source>
        <dbReference type="EMBL" id="CCD17386.1"/>
    </source>
</evidence>
<organism evidence="2 3">
    <name type="scientific">Trypanosoma congolense (strain IL3000)</name>
    <dbReference type="NCBI Taxonomy" id="1068625"/>
    <lineage>
        <taxon>Eukaryota</taxon>
        <taxon>Discoba</taxon>
        <taxon>Euglenozoa</taxon>
        <taxon>Kinetoplastea</taxon>
        <taxon>Metakinetoplastina</taxon>
        <taxon>Trypanosomatida</taxon>
        <taxon>Trypanosomatidae</taxon>
        <taxon>Trypanosoma</taxon>
        <taxon>Nannomonas</taxon>
    </lineage>
</organism>
<proteinExistence type="predicted"/>
<feature type="compositionally biased region" description="Basic and acidic residues" evidence="1">
    <location>
        <begin position="18"/>
        <end position="29"/>
    </location>
</feature>
<sequence>MRETIPTRSPPPLPAPTQREEPLQETHVPEVEVEKAPTERFSPWTMQPHVGAILLQGIQNPELLRLYEFLRLLCLVFKQDYSGLTVGDFLRDPERRIPDTLPWEEVMKKLHRLMTRLRIHILATLRYLAWRNIRTLEEWLE</sequence>
<evidence type="ECO:0000313" key="3">
    <source>
        <dbReference type="Proteomes" id="UP000000702"/>
    </source>
</evidence>